<dbReference type="Pfam" id="PF00109">
    <property type="entry name" value="ketoacyl-synt"/>
    <property type="match status" value="1"/>
</dbReference>
<dbReference type="InterPro" id="IPR014031">
    <property type="entry name" value="Ketoacyl_synth_C"/>
</dbReference>
<dbReference type="SMART" id="SM00825">
    <property type="entry name" value="PKS_KS"/>
    <property type="match status" value="1"/>
</dbReference>
<evidence type="ECO:0000256" key="8">
    <source>
        <dbReference type="ARBA" id="ARBA00023098"/>
    </source>
</evidence>
<evidence type="ECO:0000256" key="6">
    <source>
        <dbReference type="ARBA" id="ARBA00022679"/>
    </source>
</evidence>
<comment type="pathway">
    <text evidence="1 11">Lipid metabolism; fatty acid biosynthesis.</text>
</comment>
<dbReference type="PROSITE" id="PS52004">
    <property type="entry name" value="KS3_2"/>
    <property type="match status" value="1"/>
</dbReference>
<evidence type="ECO:0000256" key="2">
    <source>
        <dbReference type="ARBA" id="ARBA00008467"/>
    </source>
</evidence>
<comment type="catalytic activity">
    <reaction evidence="11">
        <text>a fatty acyl-[ACP] + malonyl-[ACP] + H(+) = a 3-oxoacyl-[ACP] + holo-[ACP] + CO2</text>
        <dbReference type="Rhea" id="RHEA:22836"/>
        <dbReference type="Rhea" id="RHEA-COMP:9623"/>
        <dbReference type="Rhea" id="RHEA-COMP:9685"/>
        <dbReference type="Rhea" id="RHEA-COMP:9916"/>
        <dbReference type="Rhea" id="RHEA-COMP:14125"/>
        <dbReference type="ChEBI" id="CHEBI:15378"/>
        <dbReference type="ChEBI" id="CHEBI:16526"/>
        <dbReference type="ChEBI" id="CHEBI:64479"/>
        <dbReference type="ChEBI" id="CHEBI:78449"/>
        <dbReference type="ChEBI" id="CHEBI:78776"/>
        <dbReference type="ChEBI" id="CHEBI:138651"/>
    </reaction>
</comment>
<dbReference type="GO" id="GO:0004315">
    <property type="term" value="F:3-oxoacyl-[acyl-carrier-protein] synthase activity"/>
    <property type="evidence" value="ECO:0007669"/>
    <property type="project" value="UniProtKB-UniRule"/>
</dbReference>
<evidence type="ECO:0000256" key="5">
    <source>
        <dbReference type="ARBA" id="ARBA00022516"/>
    </source>
</evidence>
<organism evidence="15 16">
    <name type="scientific">Flavobacterium degerlachei</name>
    <dbReference type="NCBI Taxonomy" id="229203"/>
    <lineage>
        <taxon>Bacteria</taxon>
        <taxon>Pseudomonadati</taxon>
        <taxon>Bacteroidota</taxon>
        <taxon>Flavobacteriia</taxon>
        <taxon>Flavobacteriales</taxon>
        <taxon>Flavobacteriaceae</taxon>
        <taxon>Flavobacterium</taxon>
    </lineage>
</organism>
<dbReference type="PANTHER" id="PTHR11712:SF336">
    <property type="entry name" value="3-OXOACYL-[ACYL-CARRIER-PROTEIN] SYNTHASE, MITOCHONDRIAL"/>
    <property type="match status" value="1"/>
</dbReference>
<protein>
    <recommendedName>
        <fullName evidence="4 11">3-oxoacyl-[acyl-carrier-protein] synthase 2</fullName>
        <ecNumber evidence="3 11">2.3.1.179</ecNumber>
    </recommendedName>
</protein>
<dbReference type="InterPro" id="IPR016039">
    <property type="entry name" value="Thiolase-like"/>
</dbReference>
<dbReference type="NCBIfam" id="TIGR03150">
    <property type="entry name" value="fabF"/>
    <property type="match status" value="1"/>
</dbReference>
<evidence type="ECO:0000256" key="4">
    <source>
        <dbReference type="ARBA" id="ARBA00014657"/>
    </source>
</evidence>
<dbReference type="EMBL" id="FNMV01000001">
    <property type="protein sequence ID" value="SDW19644.1"/>
    <property type="molecule type" value="Genomic_DNA"/>
</dbReference>
<evidence type="ECO:0000256" key="3">
    <source>
        <dbReference type="ARBA" id="ARBA00012356"/>
    </source>
</evidence>
<dbReference type="SUPFAM" id="SSF53901">
    <property type="entry name" value="Thiolase-like"/>
    <property type="match status" value="2"/>
</dbReference>
<evidence type="ECO:0000313" key="15">
    <source>
        <dbReference type="EMBL" id="SDW19644.1"/>
    </source>
</evidence>
<evidence type="ECO:0000256" key="9">
    <source>
        <dbReference type="ARBA" id="ARBA00023160"/>
    </source>
</evidence>
<dbReference type="CDD" id="cd00834">
    <property type="entry name" value="KAS_I_II"/>
    <property type="match status" value="1"/>
</dbReference>
<comment type="catalytic activity">
    <reaction evidence="11">
        <text>(9Z)-hexadecenoyl-[ACP] + malonyl-[ACP] + H(+) = 3-oxo-(11Z)-octadecenoyl-[ACP] + holo-[ACP] + CO2</text>
        <dbReference type="Rhea" id="RHEA:55040"/>
        <dbReference type="Rhea" id="RHEA-COMP:9623"/>
        <dbReference type="Rhea" id="RHEA-COMP:9685"/>
        <dbReference type="Rhea" id="RHEA-COMP:10800"/>
        <dbReference type="Rhea" id="RHEA-COMP:14074"/>
        <dbReference type="ChEBI" id="CHEBI:15378"/>
        <dbReference type="ChEBI" id="CHEBI:16526"/>
        <dbReference type="ChEBI" id="CHEBI:64479"/>
        <dbReference type="ChEBI" id="CHEBI:78449"/>
        <dbReference type="ChEBI" id="CHEBI:83989"/>
        <dbReference type="ChEBI" id="CHEBI:138538"/>
        <dbReference type="EC" id="2.3.1.179"/>
    </reaction>
</comment>
<keyword evidence="6 11" id="KW-0808">Transferase</keyword>
<dbReference type="FunFam" id="3.40.47.10:FF:000081">
    <property type="entry name" value="3-oxoacyl-[acyl-carrier-protein] synthase 2"/>
    <property type="match status" value="1"/>
</dbReference>
<dbReference type="OrthoDB" id="9808669at2"/>
<comment type="similarity">
    <text evidence="2 11 13">Belongs to the thiolase-like superfamily. Beta-ketoacyl-ACP synthases family.</text>
</comment>
<keyword evidence="16" id="KW-1185">Reference proteome</keyword>
<feature type="active site" description="For beta-ketoacyl synthase activity" evidence="12">
    <location>
        <position position="165"/>
    </location>
</feature>
<dbReference type="GO" id="GO:0005829">
    <property type="term" value="C:cytosol"/>
    <property type="evidence" value="ECO:0007669"/>
    <property type="project" value="TreeGrafter"/>
</dbReference>
<name>A0A1H2RLJ9_9FLAO</name>
<dbReference type="PROSITE" id="PS00606">
    <property type="entry name" value="KS3_1"/>
    <property type="match status" value="1"/>
</dbReference>
<dbReference type="InterPro" id="IPR017568">
    <property type="entry name" value="3-oxoacyl-ACP_synth-2"/>
</dbReference>
<dbReference type="UniPathway" id="UPA00094"/>
<dbReference type="GO" id="GO:0006633">
    <property type="term" value="P:fatty acid biosynthetic process"/>
    <property type="evidence" value="ECO:0007669"/>
    <property type="project" value="UniProtKB-UniRule"/>
</dbReference>
<accession>A0A1H2RLJ9</accession>
<evidence type="ECO:0000259" key="14">
    <source>
        <dbReference type="PROSITE" id="PS52004"/>
    </source>
</evidence>
<evidence type="ECO:0000256" key="11">
    <source>
        <dbReference type="PIRNR" id="PIRNR000447"/>
    </source>
</evidence>
<dbReference type="RefSeq" id="WP_091429062.1">
    <property type="nucleotide sequence ID" value="NZ_FNMV01000001.1"/>
</dbReference>
<dbReference type="AlphaFoldDB" id="A0A1H2RLJ9"/>
<evidence type="ECO:0000256" key="1">
    <source>
        <dbReference type="ARBA" id="ARBA00005194"/>
    </source>
</evidence>
<dbReference type="InterPro" id="IPR020841">
    <property type="entry name" value="PKS_Beta-ketoAc_synthase_dom"/>
</dbReference>
<evidence type="ECO:0000256" key="13">
    <source>
        <dbReference type="RuleBase" id="RU003694"/>
    </source>
</evidence>
<dbReference type="InterPro" id="IPR018201">
    <property type="entry name" value="Ketoacyl_synth_AS"/>
</dbReference>
<keyword evidence="7" id="KW-0276">Fatty acid metabolism</keyword>
<feature type="domain" description="Ketosynthase family 3 (KS3)" evidence="14">
    <location>
        <begin position="3"/>
        <end position="414"/>
    </location>
</feature>
<dbReference type="Gene3D" id="3.40.47.10">
    <property type="match status" value="1"/>
</dbReference>
<dbReference type="EC" id="2.3.1.179" evidence="3 11"/>
<dbReference type="Proteomes" id="UP000198569">
    <property type="component" value="Unassembled WGS sequence"/>
</dbReference>
<dbReference type="NCBIfam" id="NF005589">
    <property type="entry name" value="PRK07314.1"/>
    <property type="match status" value="1"/>
</dbReference>
<dbReference type="PANTHER" id="PTHR11712">
    <property type="entry name" value="POLYKETIDE SYNTHASE-RELATED"/>
    <property type="match status" value="1"/>
</dbReference>
<evidence type="ECO:0000256" key="12">
    <source>
        <dbReference type="PIRSR" id="PIRSR000447-1"/>
    </source>
</evidence>
<dbReference type="Pfam" id="PF02801">
    <property type="entry name" value="Ketoacyl-synt_C"/>
    <property type="match status" value="1"/>
</dbReference>
<sequence length="417" mass="44777">MVLRRVVVTGLGALTPIGNNIQEYWNALISGVSGAAPITYFDASKFKTQFACELKNFNAEDFLDRKEARKMDRYAQYAMVSSEEAINDAGFNFEKLDKDRAGVIWGSGIGGLETFQIEMLNYSAGDGTPKFNPFFIPKMISDIACGHISIKYGFRGPNFATVSACASSTNAIIDAFNYIRLGHADVMVTGGSEAAVTIAGMGGFNAMHALSTRNDDPKTASRPMDKDRDGFVLGEGAGALILEEYEHAVARGAKIYCEIGGGGMSADAYHITAPHPEGLGAKNVMLNCLRDAGLKPTDVDGVNMHGTSTPLGDLAESKAIEHVFGEHAYTMNLNSTKSMTGHLLGAAGAVETISAILSMKYGIVPPTINHFTDDENIDSKLNFTFNVAQKRDMKVVMSNTFGFGGHNACVLVKKLEF</sequence>
<reference evidence="16" key="1">
    <citation type="submission" date="2016-10" db="EMBL/GenBank/DDBJ databases">
        <authorList>
            <person name="Varghese N."/>
            <person name="Submissions S."/>
        </authorList>
    </citation>
    <scope>NUCLEOTIDE SEQUENCE [LARGE SCALE GENOMIC DNA]</scope>
    <source>
        <strain evidence="16">DSM 15718</strain>
    </source>
</reference>
<gene>
    <name evidence="15" type="ORF">SAMN05444338_101452</name>
</gene>
<evidence type="ECO:0000256" key="10">
    <source>
        <dbReference type="ARBA" id="ARBA00023315"/>
    </source>
</evidence>
<keyword evidence="9 11" id="KW-0275">Fatty acid biosynthesis</keyword>
<keyword evidence="8" id="KW-0443">Lipid metabolism</keyword>
<proteinExistence type="inferred from homology"/>
<evidence type="ECO:0000313" key="16">
    <source>
        <dbReference type="Proteomes" id="UP000198569"/>
    </source>
</evidence>
<keyword evidence="5 11" id="KW-0444">Lipid biosynthesis</keyword>
<comment type="function">
    <text evidence="11">Involved in the type II fatty acid elongation cycle. Catalyzes the elongation of a wide range of acyl-ACP by the addition of two carbons from malonyl-ACP to an acyl acceptor. Can efficiently catalyze the conversion of palmitoleoyl-ACP (cis-hexadec-9-enoyl-ACP) to cis-vaccenoyl-ACP (cis-octadec-11-enoyl-ACP), an essential step in the thermal regulation of fatty acid composition.</text>
</comment>
<dbReference type="STRING" id="229203.SAMN05444338_101452"/>
<dbReference type="PIRSF" id="PIRSF000447">
    <property type="entry name" value="KAS_II"/>
    <property type="match status" value="1"/>
</dbReference>
<keyword evidence="10 11" id="KW-0012">Acyltransferase</keyword>
<evidence type="ECO:0000256" key="7">
    <source>
        <dbReference type="ARBA" id="ARBA00022832"/>
    </source>
</evidence>
<dbReference type="InterPro" id="IPR000794">
    <property type="entry name" value="Beta-ketoacyl_synthase"/>
</dbReference>
<dbReference type="InterPro" id="IPR014030">
    <property type="entry name" value="Ketoacyl_synth_N"/>
</dbReference>